<organism evidence="4 5">
    <name type="scientific">Roseibium aggregatum (strain ATCC 25650 / DSM 13394 / JCM 20685 / NBRC 16684 / NCIMB 2208 / IAM 12614 / B1)</name>
    <name type="common">Stappia aggregata</name>
    <dbReference type="NCBI Taxonomy" id="384765"/>
    <lineage>
        <taxon>Bacteria</taxon>
        <taxon>Pseudomonadati</taxon>
        <taxon>Pseudomonadota</taxon>
        <taxon>Alphaproteobacteria</taxon>
        <taxon>Hyphomicrobiales</taxon>
        <taxon>Stappiaceae</taxon>
        <taxon>Roseibium</taxon>
    </lineage>
</organism>
<evidence type="ECO:0000259" key="3">
    <source>
        <dbReference type="Pfam" id="PF07969"/>
    </source>
</evidence>
<evidence type="ECO:0000256" key="2">
    <source>
        <dbReference type="ARBA" id="ARBA00022801"/>
    </source>
</evidence>
<dbReference type="Proteomes" id="UP000004848">
    <property type="component" value="Unassembled WGS sequence"/>
</dbReference>
<keyword evidence="1" id="KW-0479">Metal-binding</keyword>
<dbReference type="GO" id="GO:0019239">
    <property type="term" value="F:deaminase activity"/>
    <property type="evidence" value="ECO:0007669"/>
    <property type="project" value="UniProtKB-ARBA"/>
</dbReference>
<dbReference type="PANTHER" id="PTHR32027">
    <property type="entry name" value="CYTOSINE DEAMINASE"/>
    <property type="match status" value="1"/>
</dbReference>
<accession>A0NWM1</accession>
<evidence type="ECO:0000256" key="1">
    <source>
        <dbReference type="ARBA" id="ARBA00022723"/>
    </source>
</evidence>
<dbReference type="InterPro" id="IPR013108">
    <property type="entry name" value="Amidohydro_3"/>
</dbReference>
<reference evidence="4 5" key="1">
    <citation type="submission" date="2006-05" db="EMBL/GenBank/DDBJ databases">
        <authorList>
            <person name="King G."/>
            <person name="Ferriera S."/>
            <person name="Johnson J."/>
            <person name="Kravitz S."/>
            <person name="Beeson K."/>
            <person name="Sutton G."/>
            <person name="Rogers Y.-H."/>
            <person name="Friedman R."/>
            <person name="Frazier M."/>
            <person name="Venter J.C."/>
        </authorList>
    </citation>
    <scope>NUCLEOTIDE SEQUENCE [LARGE SCALE GENOMIC DNA]</scope>
    <source>
        <strain evidence="5">ATCC 25650 / DSM 13394 / JCM 20685 / NBRC 16684 / NCIMB 2208 / IAM 12614 / B1</strain>
    </source>
</reference>
<name>A0NWM1_ROSAI</name>
<dbReference type="FunFam" id="3.20.20.140:FF:000019">
    <property type="entry name" value="Cytosine deaminase"/>
    <property type="match status" value="1"/>
</dbReference>
<dbReference type="OrthoDB" id="9815027at2"/>
<dbReference type="GeneID" id="68847765"/>
<dbReference type="EMBL" id="AAUW01000012">
    <property type="protein sequence ID" value="EAV42937.1"/>
    <property type="molecule type" value="Genomic_DNA"/>
</dbReference>
<dbReference type="CDD" id="cd01293">
    <property type="entry name" value="Bact_CD"/>
    <property type="match status" value="1"/>
</dbReference>
<evidence type="ECO:0000313" key="4">
    <source>
        <dbReference type="EMBL" id="EAV42937.1"/>
    </source>
</evidence>
<dbReference type="PANTHER" id="PTHR32027:SF9">
    <property type="entry name" value="BLL3847 PROTEIN"/>
    <property type="match status" value="1"/>
</dbReference>
<dbReference type="SUPFAM" id="SSF51556">
    <property type="entry name" value="Metallo-dependent hydrolases"/>
    <property type="match status" value="1"/>
</dbReference>
<dbReference type="GO" id="GO:0016814">
    <property type="term" value="F:hydrolase activity, acting on carbon-nitrogen (but not peptide) bonds, in cyclic amidines"/>
    <property type="evidence" value="ECO:0007669"/>
    <property type="project" value="TreeGrafter"/>
</dbReference>
<dbReference type="eggNOG" id="COG0402">
    <property type="taxonomic scope" value="Bacteria"/>
</dbReference>
<feature type="domain" description="Amidohydrolase 3" evidence="3">
    <location>
        <begin position="153"/>
        <end position="371"/>
    </location>
</feature>
<keyword evidence="2 4" id="KW-0378">Hydrolase</keyword>
<comment type="caution">
    <text evidence="4">The sequence shown here is derived from an EMBL/GenBank/DDBJ whole genome shotgun (WGS) entry which is preliminary data.</text>
</comment>
<dbReference type="InterPro" id="IPR052349">
    <property type="entry name" value="Metallo-hydrolase_Enzymes"/>
</dbReference>
<dbReference type="RefSeq" id="WP_006936504.1">
    <property type="nucleotide sequence ID" value="NZ_AAUW01000012.1"/>
</dbReference>
<dbReference type="AlphaFoldDB" id="A0NWM1"/>
<evidence type="ECO:0000313" key="5">
    <source>
        <dbReference type="Proteomes" id="UP000004848"/>
    </source>
</evidence>
<proteinExistence type="predicted"/>
<dbReference type="GO" id="GO:0046872">
    <property type="term" value="F:metal ion binding"/>
    <property type="evidence" value="ECO:0007669"/>
    <property type="project" value="UniProtKB-KW"/>
</dbReference>
<dbReference type="Gene3D" id="2.30.40.10">
    <property type="entry name" value="Urease, subunit C, domain 1"/>
    <property type="match status" value="1"/>
</dbReference>
<gene>
    <name evidence="4" type="ORF">SIAM614_16372</name>
</gene>
<dbReference type="InterPro" id="IPR032466">
    <property type="entry name" value="Metal_Hydrolase"/>
</dbReference>
<dbReference type="Gene3D" id="3.20.20.140">
    <property type="entry name" value="Metal-dependent hydrolases"/>
    <property type="match status" value="1"/>
</dbReference>
<dbReference type="InterPro" id="IPR011059">
    <property type="entry name" value="Metal-dep_hydrolase_composite"/>
</dbReference>
<dbReference type="Pfam" id="PF07969">
    <property type="entry name" value="Amidohydro_3"/>
    <property type="match status" value="1"/>
</dbReference>
<dbReference type="SUPFAM" id="SSF51338">
    <property type="entry name" value="Composite domain of metallo-dependent hydrolases"/>
    <property type="match status" value="1"/>
</dbReference>
<sequence>MSGLVIRSVLVDGAKTAVDVAVESGKISAIGVDLPESPEEVDGKGVLLVPGFVESHLHLDKACILDRCRNETGTLEGAISSVAEAKKGFSEEDVYDRGRKVLEKAIVQGTNAIRTHVEIDPGIGLTGFHAIQRLKQDFSWALDLQICVFPQEGLLNNPGTAELLEQALTEGADLLGGCPYTDSDPKGQIACLFDMAQRHDVDLDFHLDFDLDPSWRHLDEIARQTVAYGWQGRVAIGHVTKLSALSREDLLEAVQILKTADIALTVLPSTDLFLMGRGSENLVPRGVAPAHIFHEHGVCCTVATNNVLNPFTPYGDCSLPRMANLYANVHQLGSESELEACFEMVTAAPRRLINKAYRIEAGQDATFVALPASSGNQIVSEIIRPVWGMKNGKFTFEQASARLLEPSGTLDIPSQRGAVRVS</sequence>
<protein>
    <submittedName>
        <fullName evidence="4">Amidohydrolase</fullName>
    </submittedName>
</protein>